<sequence length="417" mass="48650">MKRTTFIIILFTILAGLLLTYFFWNREERVKYSWTENYKADSDQPYGTQFIRQLLENYRPGEKFILNNNTPLHQLLGKDSADSGSPADYVFIGDQLYLTDEDKNALLAFIYAGNDAFIATRYLPFPLIDSIFTPECDEGMFLHEHVFPTATFNFYHSSLQTPKGYTYAYRDGGQHRSYSWMALQPAVFCDSARAVVPLGHFDNHVNFFKLPFGYGNLYIHTNPIAFTNYFMRNADKAEYAASALSHLSGRTIIWDEFSRSEFTTPSERQTNPLAYILQHDSLKYAWWMMLASAVLYTVFTAKRRQRIIPVREEKVNTSLEYVKMVSALHFENGNNRDISVKKMKHFIYFIRARYGIHGQLTDELFNRLAERSKVEKKSIELIFETYTRIENNRYGSEGAHQLMALNSAIDYFYKHCK</sequence>
<comment type="caution">
    <text evidence="2">The sequence shown here is derived from an EMBL/GenBank/DDBJ whole genome shotgun (WGS) entry which is preliminary data.</text>
</comment>
<dbReference type="AlphaFoldDB" id="A0AAP2DLT9"/>
<feature type="transmembrane region" description="Helical" evidence="1">
    <location>
        <begin position="284"/>
        <end position="301"/>
    </location>
</feature>
<feature type="transmembrane region" description="Helical" evidence="1">
    <location>
        <begin position="7"/>
        <end position="24"/>
    </location>
</feature>
<reference evidence="2 3" key="1">
    <citation type="submission" date="2021-05" db="EMBL/GenBank/DDBJ databases">
        <title>A Polyphasic approach of four new species of the genus Ohtaekwangia: Ohtaekwangia histidinii sp. nov., Ohtaekwangia cretensis sp. nov., Ohtaekwangia indiensis sp. nov., Ohtaekwangia reichenbachii sp. nov. from diverse environment.</title>
        <authorList>
            <person name="Octaviana S."/>
        </authorList>
    </citation>
    <scope>NUCLEOTIDE SEQUENCE [LARGE SCALE GENOMIC DNA]</scope>
    <source>
        <strain evidence="2 3">PWU4</strain>
    </source>
</reference>
<accession>A0AAP2DLT9</accession>
<protein>
    <recommendedName>
        <fullName evidence="4">DUF4350 domain-containing protein</fullName>
    </recommendedName>
</protein>
<evidence type="ECO:0000313" key="3">
    <source>
        <dbReference type="Proteomes" id="UP001319200"/>
    </source>
</evidence>
<gene>
    <name evidence="2" type="ORF">KK083_17540</name>
</gene>
<evidence type="ECO:0000256" key="1">
    <source>
        <dbReference type="SAM" id="Phobius"/>
    </source>
</evidence>
<evidence type="ECO:0008006" key="4">
    <source>
        <dbReference type="Google" id="ProtNLM"/>
    </source>
</evidence>
<organism evidence="2 3">
    <name type="scientific">Chryseosolibacter histidini</name>
    <dbReference type="NCBI Taxonomy" id="2782349"/>
    <lineage>
        <taxon>Bacteria</taxon>
        <taxon>Pseudomonadati</taxon>
        <taxon>Bacteroidota</taxon>
        <taxon>Cytophagia</taxon>
        <taxon>Cytophagales</taxon>
        <taxon>Chryseotaleaceae</taxon>
        <taxon>Chryseosolibacter</taxon>
    </lineage>
</organism>
<keyword evidence="1" id="KW-1133">Transmembrane helix</keyword>
<proteinExistence type="predicted"/>
<keyword evidence="1" id="KW-0812">Transmembrane</keyword>
<evidence type="ECO:0000313" key="2">
    <source>
        <dbReference type="EMBL" id="MBT1698700.1"/>
    </source>
</evidence>
<name>A0AAP2DLT9_9BACT</name>
<dbReference type="Proteomes" id="UP001319200">
    <property type="component" value="Unassembled WGS sequence"/>
</dbReference>
<keyword evidence="1" id="KW-0472">Membrane</keyword>
<dbReference type="EMBL" id="JAHESF010000017">
    <property type="protein sequence ID" value="MBT1698700.1"/>
    <property type="molecule type" value="Genomic_DNA"/>
</dbReference>
<dbReference type="RefSeq" id="WP_254165362.1">
    <property type="nucleotide sequence ID" value="NZ_JAHESF010000017.1"/>
</dbReference>
<keyword evidence="3" id="KW-1185">Reference proteome</keyword>